<name>A0A5R8QZS8_9PSED</name>
<proteinExistence type="predicted"/>
<reference evidence="5 6" key="1">
    <citation type="submission" date="2019-05" db="EMBL/GenBank/DDBJ databases">
        <title>Pseudomonas edaphica sp. nov., isolated from rhizospheric soil of Cistus ladanifer L. in Spain.</title>
        <authorList>
            <person name="Peix A."/>
        </authorList>
    </citation>
    <scope>NUCLEOTIDE SEQUENCE [LARGE SCALE GENOMIC DNA]</scope>
    <source>
        <strain evidence="5 6">RD25</strain>
    </source>
</reference>
<dbReference type="RefSeq" id="WP_138450968.1">
    <property type="nucleotide sequence ID" value="NZ_JACAOZ010000016.1"/>
</dbReference>
<dbReference type="EMBL" id="JACARL010000113">
    <property type="protein sequence ID" value="NWE84252.1"/>
    <property type="molecule type" value="Genomic_DNA"/>
</dbReference>
<protein>
    <submittedName>
        <fullName evidence="3">Uncharacterized protein</fullName>
    </submittedName>
</protein>
<evidence type="ECO:0000313" key="7">
    <source>
        <dbReference type="Proteomes" id="UP000560470"/>
    </source>
</evidence>
<dbReference type="Proteomes" id="UP000560470">
    <property type="component" value="Unassembled WGS sequence"/>
</dbReference>
<dbReference type="EMBL" id="JACARM010000021">
    <property type="protein sequence ID" value="NWE07308.1"/>
    <property type="molecule type" value="Genomic_DNA"/>
</dbReference>
<dbReference type="Proteomes" id="UP000563268">
    <property type="component" value="Unassembled WGS sequence"/>
</dbReference>
<evidence type="ECO:0000313" key="3">
    <source>
        <dbReference type="EMBL" id="NWE07308.1"/>
    </source>
</evidence>
<keyword evidence="6" id="KW-1185">Reference proteome</keyword>
<evidence type="ECO:0000313" key="4">
    <source>
        <dbReference type="EMBL" id="NWE84252.1"/>
    </source>
</evidence>
<evidence type="ECO:0000313" key="5">
    <source>
        <dbReference type="EMBL" id="TLG91759.1"/>
    </source>
</evidence>
<keyword evidence="1" id="KW-1133">Transmembrane helix</keyword>
<dbReference type="Proteomes" id="UP000304941">
    <property type="component" value="Unassembled WGS sequence"/>
</dbReference>
<organism evidence="3 8">
    <name type="scientific">Pseudomonas edaphica</name>
    <dbReference type="NCBI Taxonomy" id="2006980"/>
    <lineage>
        <taxon>Bacteria</taxon>
        <taxon>Pseudomonadati</taxon>
        <taxon>Pseudomonadota</taxon>
        <taxon>Gammaproteobacteria</taxon>
        <taxon>Pseudomonadales</taxon>
        <taxon>Pseudomonadaceae</taxon>
        <taxon>Pseudomonas</taxon>
    </lineage>
</organism>
<reference evidence="7 8" key="2">
    <citation type="submission" date="2020-04" db="EMBL/GenBank/DDBJ databases">
        <title>Molecular characterization of pseudomonads from Agaricus bisporus reveal novel blotch 2 pathogens in Western Europe.</title>
        <authorList>
            <person name="Taparia T."/>
            <person name="Krijger M."/>
            <person name="Haynes E."/>
            <person name="Elpinstone J.G."/>
            <person name="Noble R."/>
            <person name="Van Der Wolf J."/>
        </authorList>
    </citation>
    <scope>NUCLEOTIDE SEQUENCE [LARGE SCALE GENOMIC DNA]</scope>
    <source>
        <strain evidence="2 7">B7002</strain>
        <strain evidence="4 9">K6002</strain>
        <strain evidence="3 8">K7002</strain>
    </source>
</reference>
<comment type="caution">
    <text evidence="3">The sequence shown here is derived from an EMBL/GenBank/DDBJ whole genome shotgun (WGS) entry which is preliminary data.</text>
</comment>
<evidence type="ECO:0000313" key="9">
    <source>
        <dbReference type="Proteomes" id="UP000590218"/>
    </source>
</evidence>
<evidence type="ECO:0000313" key="2">
    <source>
        <dbReference type="EMBL" id="NVZ58345.1"/>
    </source>
</evidence>
<dbReference type="Proteomes" id="UP000590218">
    <property type="component" value="Unassembled WGS sequence"/>
</dbReference>
<dbReference type="AlphaFoldDB" id="A0A5R8QZS8"/>
<keyword evidence="1" id="KW-0472">Membrane</keyword>
<dbReference type="EMBL" id="VBVZ01000140">
    <property type="protein sequence ID" value="TLG91759.1"/>
    <property type="molecule type" value="Genomic_DNA"/>
</dbReference>
<feature type="transmembrane region" description="Helical" evidence="1">
    <location>
        <begin position="30"/>
        <end position="48"/>
    </location>
</feature>
<sequence length="67" mass="7129">MLAPVIFISLRGAAVVTAHALGASRLERPAAAINIYSIIIFSGIFFPISQHNGMPAAVHRFSSPRTP</sequence>
<gene>
    <name evidence="5" type="ORF">FEM54_11655</name>
    <name evidence="3" type="ORF">HX788_09395</name>
    <name evidence="4" type="ORF">HX795_19300</name>
    <name evidence="2" type="ORF">HX797_18955</name>
</gene>
<evidence type="ECO:0000313" key="8">
    <source>
        <dbReference type="Proteomes" id="UP000563268"/>
    </source>
</evidence>
<dbReference type="EMBL" id="JACAOZ010000016">
    <property type="protein sequence ID" value="NVZ58345.1"/>
    <property type="molecule type" value="Genomic_DNA"/>
</dbReference>
<keyword evidence="1" id="KW-0812">Transmembrane</keyword>
<evidence type="ECO:0000256" key="1">
    <source>
        <dbReference type="SAM" id="Phobius"/>
    </source>
</evidence>
<evidence type="ECO:0000313" key="6">
    <source>
        <dbReference type="Proteomes" id="UP000304941"/>
    </source>
</evidence>
<accession>A0A5R8QZS8</accession>